<protein>
    <recommendedName>
        <fullName evidence="4">Microtubule-binding protein TANGLED</fullName>
    </recommendedName>
</protein>
<evidence type="ECO:0000313" key="2">
    <source>
        <dbReference type="EMBL" id="PKA62621.1"/>
    </source>
</evidence>
<dbReference type="GO" id="GO:0008017">
    <property type="term" value="F:microtubule binding"/>
    <property type="evidence" value="ECO:0007669"/>
    <property type="project" value="InterPro"/>
</dbReference>
<proteinExistence type="predicted"/>
<feature type="region of interest" description="Disordered" evidence="1">
    <location>
        <begin position="288"/>
        <end position="323"/>
    </location>
</feature>
<reference evidence="2 3" key="1">
    <citation type="journal article" date="2017" name="Nature">
        <title>The Apostasia genome and the evolution of orchids.</title>
        <authorList>
            <person name="Zhang G.Q."/>
            <person name="Liu K.W."/>
            <person name="Li Z."/>
            <person name="Lohaus R."/>
            <person name="Hsiao Y.Y."/>
            <person name="Niu S.C."/>
            <person name="Wang J.Y."/>
            <person name="Lin Y.C."/>
            <person name="Xu Q."/>
            <person name="Chen L.J."/>
            <person name="Yoshida K."/>
            <person name="Fujiwara S."/>
            <person name="Wang Z.W."/>
            <person name="Zhang Y.Q."/>
            <person name="Mitsuda N."/>
            <person name="Wang M."/>
            <person name="Liu G.H."/>
            <person name="Pecoraro L."/>
            <person name="Huang H.X."/>
            <person name="Xiao X.J."/>
            <person name="Lin M."/>
            <person name="Wu X.Y."/>
            <person name="Wu W.L."/>
            <person name="Chen Y.Y."/>
            <person name="Chang S.B."/>
            <person name="Sakamoto S."/>
            <person name="Ohme-Takagi M."/>
            <person name="Yagi M."/>
            <person name="Zeng S.J."/>
            <person name="Shen C.Y."/>
            <person name="Yeh C.M."/>
            <person name="Luo Y.B."/>
            <person name="Tsai W.C."/>
            <person name="Van de Peer Y."/>
            <person name="Liu Z.J."/>
        </authorList>
    </citation>
    <scope>NUCLEOTIDE SEQUENCE [LARGE SCALE GENOMIC DNA]</scope>
    <source>
        <strain evidence="3">cv. Shenzhen</strain>
        <tissue evidence="2">Stem</tissue>
    </source>
</reference>
<dbReference type="GO" id="GO:0005875">
    <property type="term" value="C:microtubule associated complex"/>
    <property type="evidence" value="ECO:0007669"/>
    <property type="project" value="TreeGrafter"/>
</dbReference>
<dbReference type="AlphaFoldDB" id="A0A2I0B4C4"/>
<evidence type="ECO:0008006" key="4">
    <source>
        <dbReference type="Google" id="ProtNLM"/>
    </source>
</evidence>
<feature type="compositionally biased region" description="Basic and acidic residues" evidence="1">
    <location>
        <begin position="308"/>
        <end position="320"/>
    </location>
</feature>
<dbReference type="GO" id="GO:2000694">
    <property type="term" value="P:regulation of phragmoplast microtubule organization"/>
    <property type="evidence" value="ECO:0007669"/>
    <property type="project" value="InterPro"/>
</dbReference>
<evidence type="ECO:0000256" key="1">
    <source>
        <dbReference type="SAM" id="MobiDB-lite"/>
    </source>
</evidence>
<dbReference type="InterPro" id="IPR044709">
    <property type="entry name" value="TAN1"/>
</dbReference>
<dbReference type="Proteomes" id="UP000236161">
    <property type="component" value="Unassembled WGS sequence"/>
</dbReference>
<dbReference type="EMBL" id="KZ451916">
    <property type="protein sequence ID" value="PKA62621.1"/>
    <property type="molecule type" value="Genomic_DNA"/>
</dbReference>
<dbReference type="GO" id="GO:0009574">
    <property type="term" value="C:preprophase band"/>
    <property type="evidence" value="ECO:0007669"/>
    <property type="project" value="TreeGrafter"/>
</dbReference>
<name>A0A2I0B4C4_9ASPA</name>
<evidence type="ECO:0000313" key="3">
    <source>
        <dbReference type="Proteomes" id="UP000236161"/>
    </source>
</evidence>
<dbReference type="GO" id="GO:0000911">
    <property type="term" value="P:cytokinesis by cell plate formation"/>
    <property type="evidence" value="ECO:0007669"/>
    <property type="project" value="TreeGrafter"/>
</dbReference>
<dbReference type="STRING" id="1088818.A0A2I0B4C4"/>
<organism evidence="2 3">
    <name type="scientific">Apostasia shenzhenica</name>
    <dbReference type="NCBI Taxonomy" id="1088818"/>
    <lineage>
        <taxon>Eukaryota</taxon>
        <taxon>Viridiplantae</taxon>
        <taxon>Streptophyta</taxon>
        <taxon>Embryophyta</taxon>
        <taxon>Tracheophyta</taxon>
        <taxon>Spermatophyta</taxon>
        <taxon>Magnoliopsida</taxon>
        <taxon>Liliopsida</taxon>
        <taxon>Asparagales</taxon>
        <taxon>Orchidaceae</taxon>
        <taxon>Apostasioideae</taxon>
        <taxon>Apostasia</taxon>
    </lineage>
</organism>
<sequence>MVAKAPPKEKKMKKIAFVNPDLLRETVQKVSRVPPLPPPLVTRLCLSDHRLLPTKVENCMDRLLEIQYTVAGGTKVIAGVNLSPRSTRGYLRTSLICKQESMRYLPLFFFFFLLFFDATREWRKMSLPAMLLGETIAEILQASQFVTADAIAGDPKTPDNCRREGRRIPRENSEIRARRAKEKQSFRRKQLSDSGSPMLARARSRINFRANSDEMRISDRRPSAAVNRIWQKNRPLTMKKPVLFPNPLFLSTSPSSSNQQRFYKTRSPIILRNSRRTPHKFLIKTPSTSLGSQLKSKKAVPAGSISPVERKTKSSLDGRRRSFSPARLAKRLVSPLKNRLSLTKGGGDLVSGLRQRPNFAAAARRFSSTLIMG</sequence>
<accession>A0A2I0B4C4</accession>
<keyword evidence="3" id="KW-1185">Reference proteome</keyword>
<gene>
    <name evidence="2" type="ORF">AXF42_Ash012208</name>
</gene>
<dbReference type="OrthoDB" id="1939732at2759"/>
<dbReference type="PANTHER" id="PTHR35728:SF1">
    <property type="entry name" value="MICROTUBULE-BINDING PROTEIN TANGLED-RELATED"/>
    <property type="match status" value="1"/>
</dbReference>
<dbReference type="PANTHER" id="PTHR35728">
    <property type="entry name" value="MICROTUBULE-BINDING PROTEIN TANGLED-RELATED"/>
    <property type="match status" value="1"/>
</dbReference>